<dbReference type="Proteomes" id="UP001164746">
    <property type="component" value="Chromosome 12"/>
</dbReference>
<keyword evidence="4" id="KW-0175">Coiled coil</keyword>
<accession>A0ABY7FH39</accession>
<feature type="coiled-coil region" evidence="4">
    <location>
        <begin position="18"/>
        <end position="45"/>
    </location>
</feature>
<keyword evidence="7" id="KW-1185">Reference proteome</keyword>
<dbReference type="SMART" id="SM00721">
    <property type="entry name" value="BAR"/>
    <property type="match status" value="1"/>
</dbReference>
<feature type="coiled-coil region" evidence="4">
    <location>
        <begin position="76"/>
        <end position="110"/>
    </location>
</feature>
<dbReference type="InterPro" id="IPR046982">
    <property type="entry name" value="BIN3/RVS161-like"/>
</dbReference>
<evidence type="ECO:0000313" key="6">
    <source>
        <dbReference type="EMBL" id="WAR21493.1"/>
    </source>
</evidence>
<evidence type="ECO:0000313" key="7">
    <source>
        <dbReference type="Proteomes" id="UP001164746"/>
    </source>
</evidence>
<name>A0ABY7FH39_MYAAR</name>
<evidence type="ECO:0000256" key="2">
    <source>
        <dbReference type="ARBA" id="ARBA00022490"/>
    </source>
</evidence>
<keyword evidence="2" id="KW-0963">Cytoplasm</keyword>
<dbReference type="PANTHER" id="PTHR47174">
    <property type="entry name" value="BRIDGING INTEGRATOR 3"/>
    <property type="match status" value="1"/>
</dbReference>
<dbReference type="EMBL" id="CP111023">
    <property type="protein sequence ID" value="WAR21493.1"/>
    <property type="molecule type" value="Genomic_DNA"/>
</dbReference>
<dbReference type="PROSITE" id="PS51021">
    <property type="entry name" value="BAR"/>
    <property type="match status" value="1"/>
</dbReference>
<evidence type="ECO:0000256" key="3">
    <source>
        <dbReference type="ARBA" id="ARBA00023212"/>
    </source>
</evidence>
<dbReference type="Gene3D" id="1.20.1270.60">
    <property type="entry name" value="Arfaptin homology (AH) domain/BAR domain"/>
    <property type="match status" value="1"/>
</dbReference>
<comment type="subcellular location">
    <subcellularLocation>
        <location evidence="1">Cytoplasm</location>
        <location evidence="1">Cytoskeleton</location>
    </subcellularLocation>
</comment>
<evidence type="ECO:0000259" key="5">
    <source>
        <dbReference type="PROSITE" id="PS51021"/>
    </source>
</evidence>
<sequence>MSWNPFSRHAGSKKIVVSRHSEREIEREVKRLDELEEASRKLYKDGRRLCEANNAVGKAEHKLVQGVLSSGLCVEVEGLQHDLETWEGALEDIQRNRQEMNANIQKTMVEPMKKFNAVFPGIQTAIKKREQSLQDYNKKQANFNKYQERERTGANVVKLDTNRKVLDAAQRDFENHDSALRQDLPKFYDGRIDYFKPSFDALVRSQLAYNNEAFRAYTEVSSEMFSNSKCSENERRQRINQTLSEIKALAITVDD</sequence>
<dbReference type="SUPFAM" id="SSF103657">
    <property type="entry name" value="BAR/IMD domain-like"/>
    <property type="match status" value="1"/>
</dbReference>
<reference evidence="6" key="1">
    <citation type="submission" date="2022-11" db="EMBL/GenBank/DDBJ databases">
        <title>Centuries of genome instability and evolution in soft-shell clam transmissible cancer (bioRxiv).</title>
        <authorList>
            <person name="Hart S.F.M."/>
            <person name="Yonemitsu M.A."/>
            <person name="Giersch R.M."/>
            <person name="Beal B.F."/>
            <person name="Arriagada G."/>
            <person name="Davis B.W."/>
            <person name="Ostrander E.A."/>
            <person name="Goff S.P."/>
            <person name="Metzger M.J."/>
        </authorList>
    </citation>
    <scope>NUCLEOTIDE SEQUENCE</scope>
    <source>
        <strain evidence="6">MELC-2E11</strain>
        <tissue evidence="6">Siphon/mantle</tissue>
    </source>
</reference>
<dbReference type="PANTHER" id="PTHR47174:SF3">
    <property type="entry name" value="BRIDGING INTEGRATOR 3"/>
    <property type="match status" value="1"/>
</dbReference>
<gene>
    <name evidence="6" type="ORF">MAR_015467</name>
</gene>
<dbReference type="InterPro" id="IPR027267">
    <property type="entry name" value="AH/BAR_dom_sf"/>
</dbReference>
<organism evidence="6 7">
    <name type="scientific">Mya arenaria</name>
    <name type="common">Soft-shell clam</name>
    <dbReference type="NCBI Taxonomy" id="6604"/>
    <lineage>
        <taxon>Eukaryota</taxon>
        <taxon>Metazoa</taxon>
        <taxon>Spiralia</taxon>
        <taxon>Lophotrochozoa</taxon>
        <taxon>Mollusca</taxon>
        <taxon>Bivalvia</taxon>
        <taxon>Autobranchia</taxon>
        <taxon>Heteroconchia</taxon>
        <taxon>Euheterodonta</taxon>
        <taxon>Imparidentia</taxon>
        <taxon>Neoheterodontei</taxon>
        <taxon>Myida</taxon>
        <taxon>Myoidea</taxon>
        <taxon>Myidae</taxon>
        <taxon>Mya</taxon>
    </lineage>
</organism>
<dbReference type="InterPro" id="IPR004148">
    <property type="entry name" value="BAR_dom"/>
</dbReference>
<protein>
    <submittedName>
        <fullName evidence="6">BIN3-like protein</fullName>
    </submittedName>
</protein>
<dbReference type="Pfam" id="PF03114">
    <property type="entry name" value="BAR"/>
    <property type="match status" value="1"/>
</dbReference>
<keyword evidence="3" id="KW-0206">Cytoskeleton</keyword>
<feature type="domain" description="BAR" evidence="5">
    <location>
        <begin position="10"/>
        <end position="233"/>
    </location>
</feature>
<evidence type="ECO:0000256" key="4">
    <source>
        <dbReference type="SAM" id="Coils"/>
    </source>
</evidence>
<evidence type="ECO:0000256" key="1">
    <source>
        <dbReference type="ARBA" id="ARBA00004245"/>
    </source>
</evidence>
<proteinExistence type="predicted"/>